<accession>A0A1G4S0F9</accession>
<feature type="transmembrane region" description="Helical" evidence="1">
    <location>
        <begin position="107"/>
        <end position="132"/>
    </location>
</feature>
<evidence type="ECO:0000313" key="4">
    <source>
        <dbReference type="Proteomes" id="UP000199542"/>
    </source>
</evidence>
<evidence type="ECO:0000313" key="3">
    <source>
        <dbReference type="EMBL" id="SCW61819.1"/>
    </source>
</evidence>
<feature type="transmembrane region" description="Helical" evidence="1">
    <location>
        <begin position="77"/>
        <end position="95"/>
    </location>
</feature>
<gene>
    <name evidence="3" type="ORF">SAMN02927900_03178</name>
</gene>
<reference evidence="3 4" key="1">
    <citation type="submission" date="2016-10" db="EMBL/GenBank/DDBJ databases">
        <authorList>
            <person name="de Groot N.N."/>
        </authorList>
    </citation>
    <scope>NUCLEOTIDE SEQUENCE [LARGE SCALE GENOMIC DNA]</scope>
    <source>
        <strain evidence="3 4">CGMCC 1.3401</strain>
    </source>
</reference>
<feature type="transmembrane region" description="Helical" evidence="1">
    <location>
        <begin position="243"/>
        <end position="264"/>
    </location>
</feature>
<keyword evidence="1" id="KW-0472">Membrane</keyword>
<dbReference type="AlphaFoldDB" id="A0A1G4S0F9"/>
<evidence type="ECO:0000256" key="1">
    <source>
        <dbReference type="SAM" id="Phobius"/>
    </source>
</evidence>
<dbReference type="Proteomes" id="UP000199542">
    <property type="component" value="Unassembled WGS sequence"/>
</dbReference>
<dbReference type="PANTHER" id="PTHR22911:SF135">
    <property type="entry name" value="BLR4310 PROTEIN"/>
    <property type="match status" value="1"/>
</dbReference>
<feature type="transmembrane region" description="Helical" evidence="1">
    <location>
        <begin position="218"/>
        <end position="237"/>
    </location>
</feature>
<dbReference type="EMBL" id="FMTM01000004">
    <property type="protein sequence ID" value="SCW61819.1"/>
    <property type="molecule type" value="Genomic_DNA"/>
</dbReference>
<proteinExistence type="predicted"/>
<dbReference type="PANTHER" id="PTHR22911">
    <property type="entry name" value="ACYL-MALONYL CONDENSING ENZYME-RELATED"/>
    <property type="match status" value="1"/>
</dbReference>
<protein>
    <submittedName>
        <fullName evidence="3">EamA domain-containing membrane protein RarD</fullName>
    </submittedName>
</protein>
<feature type="transmembrane region" description="Helical" evidence="1">
    <location>
        <begin position="48"/>
        <end position="65"/>
    </location>
</feature>
<feature type="transmembrane region" description="Helical" evidence="1">
    <location>
        <begin position="276"/>
        <end position="295"/>
    </location>
</feature>
<feature type="transmembrane region" description="Helical" evidence="1">
    <location>
        <begin position="193"/>
        <end position="211"/>
    </location>
</feature>
<dbReference type="InterPro" id="IPR000620">
    <property type="entry name" value="EamA_dom"/>
</dbReference>
<dbReference type="InterPro" id="IPR037185">
    <property type="entry name" value="EmrE-like"/>
</dbReference>
<dbReference type="Pfam" id="PF00892">
    <property type="entry name" value="EamA"/>
    <property type="match status" value="2"/>
</dbReference>
<feature type="domain" description="EamA" evidence="2">
    <location>
        <begin position="190"/>
        <end position="315"/>
    </location>
</feature>
<name>A0A1G4S0F9_9HYPH</name>
<organism evidence="3 4">
    <name type="scientific">Rhizobium mongolense subsp. loessense</name>
    <dbReference type="NCBI Taxonomy" id="158890"/>
    <lineage>
        <taxon>Bacteria</taxon>
        <taxon>Pseudomonadati</taxon>
        <taxon>Pseudomonadota</taxon>
        <taxon>Alphaproteobacteria</taxon>
        <taxon>Hyphomicrobiales</taxon>
        <taxon>Rhizobiaceae</taxon>
        <taxon>Rhizobium/Agrobacterium group</taxon>
        <taxon>Rhizobium</taxon>
    </lineage>
</organism>
<feature type="transmembrane region" description="Helical" evidence="1">
    <location>
        <begin position="166"/>
        <end position="187"/>
    </location>
</feature>
<feature type="domain" description="EamA" evidence="2">
    <location>
        <begin position="47"/>
        <end position="180"/>
    </location>
</feature>
<evidence type="ECO:0000259" key="2">
    <source>
        <dbReference type="Pfam" id="PF00892"/>
    </source>
</evidence>
<sequence>MADISTIRLPDVNWGRTQIVSLQSCPKAARMTIHLQARSLGLSEHEKGIALVVAATLAWSASGLYSRLLTVDVWTTIAWRSLFGGLFLLVPSLFLEGGFSKRQWRSVFHPSGLAMIACQTFSQACFIGALYMTSVANVTMIYATAPFIAALFGWLILKEKVARRTLVAGGVCFSGVAVIVASSIGGGTGTGDLLALGMTVSFALVIIIPRINPDVPSLPPTIVSAFLTLILFAPFGSIGSLDLHNWVVLAAFGATNFAIALVLFLAGARRMPPAEAALLGTMEIILTPFWVWLFFAEQPPVATFLGGAIILAAVLSHTIIDFRRCRRMLAKAENSPF</sequence>
<keyword evidence="1" id="KW-0812">Transmembrane</keyword>
<keyword evidence="1" id="KW-1133">Transmembrane helix</keyword>
<feature type="transmembrane region" description="Helical" evidence="1">
    <location>
        <begin position="301"/>
        <end position="320"/>
    </location>
</feature>
<dbReference type="GO" id="GO:0016020">
    <property type="term" value="C:membrane"/>
    <property type="evidence" value="ECO:0007669"/>
    <property type="project" value="InterPro"/>
</dbReference>
<feature type="transmembrane region" description="Helical" evidence="1">
    <location>
        <begin position="138"/>
        <end position="157"/>
    </location>
</feature>
<dbReference type="SUPFAM" id="SSF103481">
    <property type="entry name" value="Multidrug resistance efflux transporter EmrE"/>
    <property type="match status" value="2"/>
</dbReference>